<dbReference type="Proteomes" id="UP000607653">
    <property type="component" value="Unassembled WGS sequence"/>
</dbReference>
<gene>
    <name evidence="1" type="ORF">HUJ06_002048</name>
</gene>
<sequence length="140" mass="15739">MKNSTEFTSNSLNIASKILTLLKNLDIPIHRKLLDAGSNSDEFPAWMHPGDRRLLQETVLWIRLVIHTLLLKNQNQQIDSTNSFNRSNRNHGSVVLAAAATPLQVDLTHSQLFNRLDDVCGGDRLGRSGQQIGRVEQRSE</sequence>
<reference evidence="1 2" key="1">
    <citation type="journal article" date="2020" name="Mol. Biol. Evol.">
        <title>Distinct Expression and Methylation Patterns for Genes with Different Fates following a Single Whole-Genome Duplication in Flowering Plants.</title>
        <authorList>
            <person name="Shi T."/>
            <person name="Rahmani R.S."/>
            <person name="Gugger P.F."/>
            <person name="Wang M."/>
            <person name="Li H."/>
            <person name="Zhang Y."/>
            <person name="Li Z."/>
            <person name="Wang Q."/>
            <person name="Van de Peer Y."/>
            <person name="Marchal K."/>
            <person name="Chen J."/>
        </authorList>
    </citation>
    <scope>NUCLEOTIDE SEQUENCE [LARGE SCALE GENOMIC DNA]</scope>
    <source>
        <tissue evidence="1">Leaf</tissue>
    </source>
</reference>
<organism evidence="1 2">
    <name type="scientific">Nelumbo nucifera</name>
    <name type="common">Sacred lotus</name>
    <dbReference type="NCBI Taxonomy" id="4432"/>
    <lineage>
        <taxon>Eukaryota</taxon>
        <taxon>Viridiplantae</taxon>
        <taxon>Streptophyta</taxon>
        <taxon>Embryophyta</taxon>
        <taxon>Tracheophyta</taxon>
        <taxon>Spermatophyta</taxon>
        <taxon>Magnoliopsida</taxon>
        <taxon>Proteales</taxon>
        <taxon>Nelumbonaceae</taxon>
        <taxon>Nelumbo</taxon>
    </lineage>
</organism>
<evidence type="ECO:0000313" key="2">
    <source>
        <dbReference type="Proteomes" id="UP000607653"/>
    </source>
</evidence>
<keyword evidence="2" id="KW-1185">Reference proteome</keyword>
<name>A0A822ZPU9_NELNU</name>
<dbReference type="EMBL" id="DUZY01000006">
    <property type="protein sequence ID" value="DAD43818.1"/>
    <property type="molecule type" value="Genomic_DNA"/>
</dbReference>
<accession>A0A822ZPU9</accession>
<dbReference type="AlphaFoldDB" id="A0A822ZPU9"/>
<evidence type="ECO:0000313" key="1">
    <source>
        <dbReference type="EMBL" id="DAD43818.1"/>
    </source>
</evidence>
<comment type="caution">
    <text evidence="1">The sequence shown here is derived from an EMBL/GenBank/DDBJ whole genome shotgun (WGS) entry which is preliminary data.</text>
</comment>
<proteinExistence type="predicted"/>
<protein>
    <submittedName>
        <fullName evidence="1">Uncharacterized protein</fullName>
    </submittedName>
</protein>